<dbReference type="HOGENOM" id="CLU_031275_0_1_5"/>
<feature type="transmembrane region" description="Helical" evidence="6">
    <location>
        <begin position="220"/>
        <end position="247"/>
    </location>
</feature>
<dbReference type="PANTHER" id="PTHR21716">
    <property type="entry name" value="TRANSMEMBRANE PROTEIN"/>
    <property type="match status" value="1"/>
</dbReference>
<feature type="transmembrane region" description="Helical" evidence="6">
    <location>
        <begin position="63"/>
        <end position="83"/>
    </location>
</feature>
<feature type="transmembrane region" description="Helical" evidence="6">
    <location>
        <begin position="143"/>
        <end position="167"/>
    </location>
</feature>
<reference evidence="7 8" key="1">
    <citation type="submission" date="2013-09" db="EMBL/GenBank/DDBJ databases">
        <authorList>
            <consortium name="DOE Joint Genome Institute"/>
            <person name="Klenk H.-P."/>
            <person name="Huntemann M."/>
            <person name="Han J."/>
            <person name="Chen A."/>
            <person name="Kyrpides N."/>
            <person name="Mavromatis K."/>
            <person name="Markowitz V."/>
            <person name="Palaniappan K."/>
            <person name="Ivanova N."/>
            <person name="Schaumberg A."/>
            <person name="Pati A."/>
            <person name="Liolios K."/>
            <person name="Nordberg H.P."/>
            <person name="Cantor M.N."/>
            <person name="Hua S.X."/>
            <person name="Woyke T."/>
        </authorList>
    </citation>
    <scope>NUCLEOTIDE SEQUENCE [LARGE SCALE GENOMIC DNA]</scope>
    <source>
        <strain evidence="7 8">DSM 14336</strain>
    </source>
</reference>
<dbReference type="InterPro" id="IPR002549">
    <property type="entry name" value="AI-2E-like"/>
</dbReference>
<feature type="transmembrane region" description="Helical" evidence="6">
    <location>
        <begin position="9"/>
        <end position="27"/>
    </location>
</feature>
<keyword evidence="3 6" id="KW-0812">Transmembrane</keyword>
<accession>V9VXS7</accession>
<evidence type="ECO:0000313" key="8">
    <source>
        <dbReference type="Proteomes" id="UP000018780"/>
    </source>
</evidence>
<feature type="transmembrane region" description="Helical" evidence="6">
    <location>
        <begin position="254"/>
        <end position="270"/>
    </location>
</feature>
<name>V9VXS7_9RHOB</name>
<dbReference type="PANTHER" id="PTHR21716:SF16">
    <property type="entry name" value="BLL1467 PROTEIN"/>
    <property type="match status" value="1"/>
</dbReference>
<dbReference type="GO" id="GO:0016020">
    <property type="term" value="C:membrane"/>
    <property type="evidence" value="ECO:0007669"/>
    <property type="project" value="UniProtKB-SubCell"/>
</dbReference>
<comment type="similarity">
    <text evidence="2">Belongs to the autoinducer-2 exporter (AI-2E) (TC 2.A.86) family.</text>
</comment>
<dbReference type="Pfam" id="PF01594">
    <property type="entry name" value="AI-2E_transport"/>
    <property type="match status" value="1"/>
</dbReference>
<evidence type="ECO:0000256" key="6">
    <source>
        <dbReference type="SAM" id="Phobius"/>
    </source>
</evidence>
<evidence type="ECO:0000256" key="4">
    <source>
        <dbReference type="ARBA" id="ARBA00022989"/>
    </source>
</evidence>
<dbReference type="PATRIC" id="fig|999552.6.peg.3865"/>
<comment type="subcellular location">
    <subcellularLocation>
        <location evidence="1">Membrane</location>
        <topology evidence="1">Multi-pass membrane protein</topology>
    </subcellularLocation>
</comment>
<protein>
    <recommendedName>
        <fullName evidence="9">Permease</fullName>
    </recommendedName>
</protein>
<dbReference type="GO" id="GO:0055085">
    <property type="term" value="P:transmembrane transport"/>
    <property type="evidence" value="ECO:0007669"/>
    <property type="project" value="TreeGrafter"/>
</dbReference>
<feature type="transmembrane region" description="Helical" evidence="6">
    <location>
        <begin position="33"/>
        <end position="51"/>
    </location>
</feature>
<evidence type="ECO:0008006" key="9">
    <source>
        <dbReference type="Google" id="ProtNLM"/>
    </source>
</evidence>
<keyword evidence="4 6" id="KW-1133">Transmembrane helix</keyword>
<dbReference type="Proteomes" id="UP000018780">
    <property type="component" value="Chromosome"/>
</dbReference>
<proteinExistence type="inferred from homology"/>
<evidence type="ECO:0000256" key="2">
    <source>
        <dbReference type="ARBA" id="ARBA00009773"/>
    </source>
</evidence>
<dbReference type="EMBL" id="CP006773">
    <property type="protein sequence ID" value="AHD02524.1"/>
    <property type="molecule type" value="Genomic_DNA"/>
</dbReference>
<keyword evidence="8" id="KW-1185">Reference proteome</keyword>
<evidence type="ECO:0000256" key="1">
    <source>
        <dbReference type="ARBA" id="ARBA00004141"/>
    </source>
</evidence>
<evidence type="ECO:0000256" key="3">
    <source>
        <dbReference type="ARBA" id="ARBA00022692"/>
    </source>
</evidence>
<dbReference type="AlphaFoldDB" id="V9VXS7"/>
<feature type="transmembrane region" description="Helical" evidence="6">
    <location>
        <begin position="188"/>
        <end position="214"/>
    </location>
</feature>
<dbReference type="OrthoDB" id="9799225at2"/>
<evidence type="ECO:0000256" key="5">
    <source>
        <dbReference type="ARBA" id="ARBA00023136"/>
    </source>
</evidence>
<feature type="transmembrane region" description="Helical" evidence="6">
    <location>
        <begin position="290"/>
        <end position="317"/>
    </location>
</feature>
<keyword evidence="5 6" id="KW-0472">Membrane</keyword>
<sequence length="340" mass="36519">MLKTTLSGRGVRVMLMILTVISITAALQHAQQVLAPMSFALVLGIVVSPLADKLARFGVPRLAVALSLLLACTLFVATAILLIEPVVNALIEELPRIKSVISSLVDQASSLLRGIETISEEIENTVGADSVEPQAAIPSVGNALWLAPSFLSQVFIFVGTLFFFTLTRDDLYRLTGAMYGRLKHADKAVARYFAAITVVNAGLGVMTAAVLMAAGVEYAVLWGLAASLLNYVLYLGPLLIMIGLAIAGALQFHGLYAVLPPILFLFINLTEANIVTPLMVGNRMAMNPLLVFLAIIFGLWLWGPIGAIVALPLLLWLGVMLDPRHSLPEKQVDDPLEKIL</sequence>
<evidence type="ECO:0000313" key="7">
    <source>
        <dbReference type="EMBL" id="AHD02524.1"/>
    </source>
</evidence>
<gene>
    <name evidence="7" type="ORF">METH_19490</name>
</gene>
<organism evidence="7 8">
    <name type="scientific">Leisingera methylohalidivorans DSM 14336</name>
    <dbReference type="NCBI Taxonomy" id="999552"/>
    <lineage>
        <taxon>Bacteria</taxon>
        <taxon>Pseudomonadati</taxon>
        <taxon>Pseudomonadota</taxon>
        <taxon>Alphaproteobacteria</taxon>
        <taxon>Rhodobacterales</taxon>
        <taxon>Roseobacteraceae</taxon>
        <taxon>Leisingera</taxon>
    </lineage>
</organism>
<dbReference type="STRING" id="999552.METH_19490"/>
<dbReference type="KEGG" id="lmd:METH_19490"/>